<keyword evidence="3" id="KW-1185">Reference proteome</keyword>
<dbReference type="SUPFAM" id="SSF55729">
    <property type="entry name" value="Acyl-CoA N-acyltransferases (Nat)"/>
    <property type="match status" value="1"/>
</dbReference>
<dbReference type="Gene3D" id="3.40.630.30">
    <property type="match status" value="1"/>
</dbReference>
<dbReference type="InterPro" id="IPR000182">
    <property type="entry name" value="GNAT_dom"/>
</dbReference>
<evidence type="ECO:0000259" key="1">
    <source>
        <dbReference type="PROSITE" id="PS51186"/>
    </source>
</evidence>
<dbReference type="Pfam" id="PF00583">
    <property type="entry name" value="Acetyltransf_1"/>
    <property type="match status" value="1"/>
</dbReference>
<dbReference type="PROSITE" id="PS51186">
    <property type="entry name" value="GNAT"/>
    <property type="match status" value="1"/>
</dbReference>
<dbReference type="KEGG" id="ceh:CEW89_19620"/>
<dbReference type="GO" id="GO:0016747">
    <property type="term" value="F:acyltransferase activity, transferring groups other than amino-acyl groups"/>
    <property type="evidence" value="ECO:0007669"/>
    <property type="project" value="InterPro"/>
</dbReference>
<evidence type="ECO:0000313" key="3">
    <source>
        <dbReference type="Proteomes" id="UP000217935"/>
    </source>
</evidence>
<accession>A0A291GHX6</accession>
<dbReference type="InterPro" id="IPR016181">
    <property type="entry name" value="Acyl_CoA_acyltransferase"/>
</dbReference>
<dbReference type="STRING" id="1758178.GCA_001550095_00875"/>
<organism evidence="2 3">
    <name type="scientific">Celeribacter ethanolicus</name>
    <dbReference type="NCBI Taxonomy" id="1758178"/>
    <lineage>
        <taxon>Bacteria</taxon>
        <taxon>Pseudomonadati</taxon>
        <taxon>Pseudomonadota</taxon>
        <taxon>Alphaproteobacteria</taxon>
        <taxon>Rhodobacterales</taxon>
        <taxon>Roseobacteraceae</taxon>
        <taxon>Celeribacter</taxon>
    </lineage>
</organism>
<name>A0A291GHX6_9RHOB</name>
<sequence>MLGQGPVDDLRLHRRIGSDGVSLTLAPLPREDLSRLAGFSLPPGQAGFADLPAVTLSTGAARDGHVIISEGQPVGFFAIDRDYADHHDFAPKGALGLRQFMIDHAAQGQGHASAACRALKSYLQAQYPGADTCYLTVNCRNPNAHRAYLKGGFIDTGALYLDGGFGPQHIMCLPLT</sequence>
<evidence type="ECO:0000313" key="2">
    <source>
        <dbReference type="EMBL" id="ATG49584.1"/>
    </source>
</evidence>
<dbReference type="Proteomes" id="UP000217935">
    <property type="component" value="Chromosome"/>
</dbReference>
<gene>
    <name evidence="2" type="ORF">CEW89_19620</name>
</gene>
<dbReference type="AlphaFoldDB" id="A0A291GHX6"/>
<proteinExistence type="predicted"/>
<keyword evidence="2" id="KW-0808">Transferase</keyword>
<feature type="domain" description="N-acetyltransferase" evidence="1">
    <location>
        <begin position="23"/>
        <end position="176"/>
    </location>
</feature>
<dbReference type="EMBL" id="CP022196">
    <property type="protein sequence ID" value="ATG49584.1"/>
    <property type="molecule type" value="Genomic_DNA"/>
</dbReference>
<protein>
    <submittedName>
        <fullName evidence="2">GNAT family N-acetyltransferase</fullName>
    </submittedName>
</protein>
<reference evidence="2 3" key="1">
    <citation type="submission" date="2017-06" db="EMBL/GenBank/DDBJ databases">
        <title>Celeribacter sp. TSPH2 complete genome sequence.</title>
        <authorList>
            <person name="Woo J.-H."/>
            <person name="Kim H.-S."/>
        </authorList>
    </citation>
    <scope>NUCLEOTIDE SEQUENCE [LARGE SCALE GENOMIC DNA]</scope>
    <source>
        <strain evidence="2 3">TSPH2</strain>
    </source>
</reference>